<organism evidence="2 3">
    <name type="scientific">Tremella mesenterica</name>
    <name type="common">Jelly fungus</name>
    <dbReference type="NCBI Taxonomy" id="5217"/>
    <lineage>
        <taxon>Eukaryota</taxon>
        <taxon>Fungi</taxon>
        <taxon>Dikarya</taxon>
        <taxon>Basidiomycota</taxon>
        <taxon>Agaricomycotina</taxon>
        <taxon>Tremellomycetes</taxon>
        <taxon>Tremellales</taxon>
        <taxon>Tremellaceae</taxon>
        <taxon>Tremella</taxon>
    </lineage>
</organism>
<dbReference type="AlphaFoldDB" id="A0A4Q1BAY9"/>
<name>A0A4Q1BAY9_TREME</name>
<gene>
    <name evidence="2" type="ORF">M231_07541</name>
</gene>
<dbReference type="VEuPathDB" id="FungiDB:TREMEDRAFT_73159"/>
<evidence type="ECO:0000313" key="2">
    <source>
        <dbReference type="EMBL" id="RXK35207.1"/>
    </source>
</evidence>
<protein>
    <submittedName>
        <fullName evidence="2">Uncharacterized protein</fullName>
    </submittedName>
</protein>
<feature type="region of interest" description="Disordered" evidence="1">
    <location>
        <begin position="1"/>
        <end position="23"/>
    </location>
</feature>
<reference evidence="2 3" key="1">
    <citation type="submission" date="2016-06" db="EMBL/GenBank/DDBJ databases">
        <title>Evolution of pathogenesis and genome organization in the Tremellales.</title>
        <authorList>
            <person name="Cuomo C."/>
            <person name="Litvintseva A."/>
            <person name="Heitman J."/>
            <person name="Chen Y."/>
            <person name="Sun S."/>
            <person name="Springer D."/>
            <person name="Dromer F."/>
            <person name="Young S."/>
            <person name="Zeng Q."/>
            <person name="Chapman S."/>
            <person name="Gujja S."/>
            <person name="Saif S."/>
            <person name="Birren B."/>
        </authorList>
    </citation>
    <scope>NUCLEOTIDE SEQUENCE [LARGE SCALE GENOMIC DNA]</scope>
    <source>
        <strain evidence="2 3">ATCC 28783</strain>
    </source>
</reference>
<accession>A0A4Q1BAY9</accession>
<dbReference type="InParanoid" id="A0A4Q1BAY9"/>
<sequence>MTDGTFMSKTAGDLFSEGPRNTSPVGSTGLKVDYKVISLPSTERGIYVVLVEGKIPFGNDPDEIPYFERSYSLKDLNELRTAWSVIKSSRERFVTQPDVEAFSNHLTLVHNFCEIVLNQAKSRGRTTDLPNEETFAQIISYCHNHREDLEERTGRVGLREADQVRKDDTSKSLSSTPFALTVLQSMFKEFEKGVEGFARNNLRRQKSANPSSTNHPPDFTILEQAALWNLFLLKPSGAPEKTVEHPTLRDKAILTDMMGYTEAIPP</sequence>
<dbReference type="EMBL" id="SDIL01000152">
    <property type="protein sequence ID" value="RXK35207.1"/>
    <property type="molecule type" value="Genomic_DNA"/>
</dbReference>
<keyword evidence="3" id="KW-1185">Reference proteome</keyword>
<comment type="caution">
    <text evidence="2">The sequence shown here is derived from an EMBL/GenBank/DDBJ whole genome shotgun (WGS) entry which is preliminary data.</text>
</comment>
<dbReference type="Proteomes" id="UP000289152">
    <property type="component" value="Unassembled WGS sequence"/>
</dbReference>
<evidence type="ECO:0000313" key="3">
    <source>
        <dbReference type="Proteomes" id="UP000289152"/>
    </source>
</evidence>
<evidence type="ECO:0000256" key="1">
    <source>
        <dbReference type="SAM" id="MobiDB-lite"/>
    </source>
</evidence>
<proteinExistence type="predicted"/>